<protein>
    <submittedName>
        <fullName evidence="2">Uncharacterized protein</fullName>
    </submittedName>
</protein>
<sequence length="56" mass="5413">MPKSCRAPHCSNAAGQARPPGRRLSFYKSVPAAGGRGGASAHSPAHGVGTGVGGGD</sequence>
<dbReference type="AlphaFoldDB" id="A0A8C4UEH5"/>
<dbReference type="Ensembl" id="ENSFTIT00000008963.1">
    <property type="protein sequence ID" value="ENSFTIP00000008583.1"/>
    <property type="gene ID" value="ENSFTIG00000005810.1"/>
</dbReference>
<reference evidence="2" key="1">
    <citation type="submission" date="2025-08" db="UniProtKB">
        <authorList>
            <consortium name="Ensembl"/>
        </authorList>
    </citation>
    <scope>IDENTIFICATION</scope>
</reference>
<keyword evidence="3" id="KW-1185">Reference proteome</keyword>
<reference evidence="2" key="2">
    <citation type="submission" date="2025-09" db="UniProtKB">
        <authorList>
            <consortium name="Ensembl"/>
        </authorList>
    </citation>
    <scope>IDENTIFICATION</scope>
</reference>
<dbReference type="Proteomes" id="UP000694562">
    <property type="component" value="Unplaced"/>
</dbReference>
<name>A0A8C4UEH5_FALTI</name>
<accession>A0A8C4UEH5</accession>
<organism evidence="2 3">
    <name type="scientific">Falco tinnunculus</name>
    <name type="common">Common kestrel</name>
    <dbReference type="NCBI Taxonomy" id="100819"/>
    <lineage>
        <taxon>Eukaryota</taxon>
        <taxon>Metazoa</taxon>
        <taxon>Chordata</taxon>
        <taxon>Craniata</taxon>
        <taxon>Vertebrata</taxon>
        <taxon>Euteleostomi</taxon>
        <taxon>Archelosauria</taxon>
        <taxon>Archosauria</taxon>
        <taxon>Dinosauria</taxon>
        <taxon>Saurischia</taxon>
        <taxon>Theropoda</taxon>
        <taxon>Coelurosauria</taxon>
        <taxon>Aves</taxon>
        <taxon>Neognathae</taxon>
        <taxon>Neoaves</taxon>
        <taxon>Telluraves</taxon>
        <taxon>Australaves</taxon>
        <taxon>Falconiformes</taxon>
        <taxon>Falconidae</taxon>
        <taxon>Falco</taxon>
    </lineage>
</organism>
<dbReference type="OMA" id="KSCRAPH"/>
<evidence type="ECO:0000256" key="1">
    <source>
        <dbReference type="SAM" id="MobiDB-lite"/>
    </source>
</evidence>
<proteinExistence type="predicted"/>
<feature type="region of interest" description="Disordered" evidence="1">
    <location>
        <begin position="1"/>
        <end position="56"/>
    </location>
</feature>
<evidence type="ECO:0000313" key="2">
    <source>
        <dbReference type="Ensembl" id="ENSFTIP00000008583.1"/>
    </source>
</evidence>
<evidence type="ECO:0000313" key="3">
    <source>
        <dbReference type="Proteomes" id="UP000694562"/>
    </source>
</evidence>